<dbReference type="Pfam" id="PF07171">
    <property type="entry name" value="MlrC_C"/>
    <property type="match status" value="1"/>
</dbReference>
<dbReference type="RefSeq" id="WP_175166181.1">
    <property type="nucleotide sequence ID" value="NZ_CADIKI010000036.1"/>
</dbReference>
<accession>A0A6J5H1G1</accession>
<sequence length="494" mass="53976">MKIAVLHFVHETVTFLSNETTLDDFVYEGSPAKGEALLAIDAKSYMGGFVKAAREHADVELVGVESPLQPKTGIGSGWITNEAFEFFLGRMLDELRTEGPFDGVYLALHGAMGVSGVARPEAEIARRVREVVGGKAFIAATFDPHGNEDEAFLQSADLAFTVKYYPHYDAYLQGERAARNLIRCIRGDFKPTHKSRKVPVISPTVLQWTGGPAWMSLINRALVWEAREPDVYVNIFFGFPWSDVPDAGMFVQVTTNQNRLLAEEVMSDLVSTIWRQKDLLLSSTSIVSIPSAVTDAAKACENGAWPVVIADHSDRSGHATWILDEIIRQKLSDTVVATVTDAQVLDKVQQSGLRAGDAFSFAVGGLVDASAGDPVLMAGQVAHVPDVGAADRGKLAFVTVAFGNNNLLVITRYLTQVMDPSSLTELAVDVDAYQVFVIKSRVHFRRGFDDSGFAKTIILTEPEEAFLGTTKLDGLRYTNLDLSKFYPYGSSVEI</sequence>
<gene>
    <name evidence="3" type="ORF">LMG27177_07222</name>
</gene>
<feature type="domain" description="Microcystin LR degradation protein MlrC C-terminal" evidence="1">
    <location>
        <begin position="316"/>
        <end position="450"/>
    </location>
</feature>
<reference evidence="3 4" key="1">
    <citation type="submission" date="2020-04" db="EMBL/GenBank/DDBJ databases">
        <authorList>
            <person name="De Canck E."/>
        </authorList>
    </citation>
    <scope>NUCLEOTIDE SEQUENCE [LARGE SCALE GENOMIC DNA]</scope>
    <source>
        <strain evidence="3 4">LMG 27177</strain>
    </source>
</reference>
<dbReference type="InterPro" id="IPR010799">
    <property type="entry name" value="MlrC_C"/>
</dbReference>
<evidence type="ECO:0000313" key="3">
    <source>
        <dbReference type="EMBL" id="CAB3810461.1"/>
    </source>
</evidence>
<evidence type="ECO:0000313" key="4">
    <source>
        <dbReference type="Proteomes" id="UP000494252"/>
    </source>
</evidence>
<organism evidence="3 4">
    <name type="scientific">Paraburkholderia fynbosensis</name>
    <dbReference type="NCBI Taxonomy" id="1200993"/>
    <lineage>
        <taxon>Bacteria</taxon>
        <taxon>Pseudomonadati</taxon>
        <taxon>Pseudomonadota</taxon>
        <taxon>Betaproteobacteria</taxon>
        <taxon>Burkholderiales</taxon>
        <taxon>Burkholderiaceae</taxon>
        <taxon>Paraburkholderia</taxon>
    </lineage>
</organism>
<dbReference type="AlphaFoldDB" id="A0A6J5H1G1"/>
<evidence type="ECO:0000259" key="2">
    <source>
        <dbReference type="Pfam" id="PF07364"/>
    </source>
</evidence>
<evidence type="ECO:0008006" key="5">
    <source>
        <dbReference type="Google" id="ProtNLM"/>
    </source>
</evidence>
<dbReference type="InterPro" id="IPR015995">
    <property type="entry name" value="MlrC_N"/>
</dbReference>
<evidence type="ECO:0000259" key="1">
    <source>
        <dbReference type="Pfam" id="PF07171"/>
    </source>
</evidence>
<dbReference type="Pfam" id="PF07364">
    <property type="entry name" value="DUF1485"/>
    <property type="match status" value="1"/>
</dbReference>
<dbReference type="Proteomes" id="UP000494252">
    <property type="component" value="Unassembled WGS sequence"/>
</dbReference>
<protein>
    <recommendedName>
        <fullName evidence="5">Microcystinase C</fullName>
    </recommendedName>
</protein>
<feature type="domain" description="Microcystin LR degradation protein MlrC N-terminal" evidence="2">
    <location>
        <begin position="2"/>
        <end position="294"/>
    </location>
</feature>
<keyword evidence="4" id="KW-1185">Reference proteome</keyword>
<name>A0A6J5H1G1_9BURK</name>
<dbReference type="EMBL" id="CADIKI010000036">
    <property type="protein sequence ID" value="CAB3810461.1"/>
    <property type="molecule type" value="Genomic_DNA"/>
</dbReference>
<proteinExistence type="predicted"/>